<dbReference type="SUPFAM" id="SSF81631">
    <property type="entry name" value="PAP/OAS1 substrate-binding domain"/>
    <property type="match status" value="1"/>
</dbReference>
<proteinExistence type="predicted"/>
<feature type="region of interest" description="Disordered" evidence="1">
    <location>
        <begin position="78"/>
        <end position="100"/>
    </location>
</feature>
<dbReference type="GO" id="GO:0016779">
    <property type="term" value="F:nucleotidyltransferase activity"/>
    <property type="evidence" value="ECO:0007669"/>
    <property type="project" value="InterPro"/>
</dbReference>
<feature type="region of interest" description="Disordered" evidence="1">
    <location>
        <begin position="1"/>
        <end position="58"/>
    </location>
</feature>
<dbReference type="EMBL" id="CAJNJA010034953">
    <property type="protein sequence ID" value="CAE7700504.1"/>
    <property type="molecule type" value="Genomic_DNA"/>
</dbReference>
<evidence type="ECO:0000313" key="3">
    <source>
        <dbReference type="EMBL" id="CAE7700504.1"/>
    </source>
</evidence>
<dbReference type="SUPFAM" id="SSF81301">
    <property type="entry name" value="Nucleotidyltransferase"/>
    <property type="match status" value="1"/>
</dbReference>
<dbReference type="OrthoDB" id="2274644at2759"/>
<feature type="compositionally biased region" description="Basic and acidic residues" evidence="1">
    <location>
        <begin position="9"/>
        <end position="21"/>
    </location>
</feature>
<feature type="non-terminal residue" evidence="3">
    <location>
        <position position="768"/>
    </location>
</feature>
<feature type="domain" description="Polymerase nucleotidyl transferase" evidence="2">
    <location>
        <begin position="185"/>
        <end position="221"/>
    </location>
</feature>
<name>A0A812X2V1_9DINO</name>
<dbReference type="InterPro" id="IPR002934">
    <property type="entry name" value="Polymerase_NTP_transf_dom"/>
</dbReference>
<dbReference type="InterPro" id="IPR043519">
    <property type="entry name" value="NT_sf"/>
</dbReference>
<organism evidence="3 4">
    <name type="scientific">Symbiodinium necroappetens</name>
    <dbReference type="NCBI Taxonomy" id="1628268"/>
    <lineage>
        <taxon>Eukaryota</taxon>
        <taxon>Sar</taxon>
        <taxon>Alveolata</taxon>
        <taxon>Dinophyceae</taxon>
        <taxon>Suessiales</taxon>
        <taxon>Symbiodiniaceae</taxon>
        <taxon>Symbiodinium</taxon>
    </lineage>
</organism>
<evidence type="ECO:0000256" key="1">
    <source>
        <dbReference type="SAM" id="MobiDB-lite"/>
    </source>
</evidence>
<feature type="compositionally biased region" description="Low complexity" evidence="1">
    <location>
        <begin position="78"/>
        <end position="96"/>
    </location>
</feature>
<dbReference type="Gene3D" id="3.30.460.10">
    <property type="entry name" value="Beta Polymerase, domain 2"/>
    <property type="match status" value="1"/>
</dbReference>
<evidence type="ECO:0000259" key="2">
    <source>
        <dbReference type="Pfam" id="PF01909"/>
    </source>
</evidence>
<sequence>MAVGTAANDRIENHAVEKERNPVSPQLQASPKGRDADAKEGLASTRTQADCKKEDVAKEGERHVDFGYLSESVISTASPAMSEAGESGESSNSSVSQDAHGNVDCHSNGLLPFADLAGARRSAPEAQKGHAQVEFAALSPESPPCCCGGLQYLQEMLNYMDSYCQGMRPWQQQWVSLVESACRTALESDYKEMALVGSLALALETPGSDVDLVCVTHSPAHQVDAVTVLRKVRDILVSDSHSSGFPDGYTVLVIDDARIPILSVTTGSQVLVDLALNSHHSIQHVSWFRNVGAVPPNPPTVVQVPVLTVTLRCLKWWLRMRRIPRMKDGSLPTVAWMLLAMHVCAEQSGSFSPELLSENPLAAVLALLSAFFQRYTTVSGLDGKLQFEKGSAVSSFEQSFQKRPCHADLVIVDPESDVNLAPPMSPATHILLVHELLRARSLLKSVMSTGQCQHLHSVFQPVPEFVNSLPASASDSFDALVFLGGNGDSSCTVELVRIHSVGKMPWWQAPFLARWDMQSHLDAHIFCEQQVAGRCTFIQTKAITLSPWNFICRVETSGDEQKGLILDDEALHCMKSMKALASEMQGWAAIKSRLWNLAGGARSWRVPARVVQDPECETDVECGMQRPECKNAQCQDLREFNASVGECICESPKDCGREEMDPSKNTSLTGCAQICETNPECQAFEGYYHRSGSFVCKLLRTRQNQESGAPATLTGNGRRFASEYDVFCYNKPDRESLCGRHVGCLATPGHFCCPDRRGELLLCCSTPS</sequence>
<reference evidence="3" key="1">
    <citation type="submission" date="2021-02" db="EMBL/GenBank/DDBJ databases">
        <authorList>
            <person name="Dougan E. K."/>
            <person name="Rhodes N."/>
            <person name="Thang M."/>
            <person name="Chan C."/>
        </authorList>
    </citation>
    <scope>NUCLEOTIDE SEQUENCE</scope>
</reference>
<feature type="compositionally biased region" description="Basic and acidic residues" evidence="1">
    <location>
        <begin position="49"/>
        <end position="58"/>
    </location>
</feature>
<accession>A0A812X2V1</accession>
<keyword evidence="4" id="KW-1185">Reference proteome</keyword>
<dbReference type="Pfam" id="PF01909">
    <property type="entry name" value="NTP_transf_2"/>
    <property type="match status" value="1"/>
</dbReference>
<dbReference type="AlphaFoldDB" id="A0A812X2V1"/>
<comment type="caution">
    <text evidence="3">The sequence shown here is derived from an EMBL/GenBank/DDBJ whole genome shotgun (WGS) entry which is preliminary data.</text>
</comment>
<dbReference type="Gene3D" id="1.10.1410.10">
    <property type="match status" value="1"/>
</dbReference>
<dbReference type="Proteomes" id="UP000601435">
    <property type="component" value="Unassembled WGS sequence"/>
</dbReference>
<evidence type="ECO:0000313" key="4">
    <source>
        <dbReference type="Proteomes" id="UP000601435"/>
    </source>
</evidence>
<protein>
    <recommendedName>
        <fullName evidence="2">Polymerase nucleotidyl transferase domain-containing protein</fullName>
    </recommendedName>
</protein>
<gene>
    <name evidence="3" type="ORF">SNEC2469_LOCUS20183</name>
</gene>